<dbReference type="SUPFAM" id="SSF144091">
    <property type="entry name" value="Rhomboid-like"/>
    <property type="match status" value="1"/>
</dbReference>
<evidence type="ECO:0000256" key="4">
    <source>
        <dbReference type="ARBA" id="ARBA00023136"/>
    </source>
</evidence>
<feature type="transmembrane region" description="Helical" evidence="6">
    <location>
        <begin position="12"/>
        <end position="32"/>
    </location>
</feature>
<dbReference type="GO" id="GO:0043130">
    <property type="term" value="F:ubiquitin binding"/>
    <property type="evidence" value="ECO:0007669"/>
    <property type="project" value="InterPro"/>
</dbReference>
<dbReference type="InterPro" id="IPR003892">
    <property type="entry name" value="CUE"/>
</dbReference>
<dbReference type="PANTHER" id="PTHR43066:SF21">
    <property type="entry name" value="UBIQUITIN-ASSOCIATED DOMAIN-CONTAINING PROTEIN 2"/>
    <property type="match status" value="1"/>
</dbReference>
<keyword evidence="3 6" id="KW-1133">Transmembrane helix</keyword>
<comment type="subcellular location">
    <subcellularLocation>
        <location evidence="1">Membrane</location>
        <topology evidence="1">Multi-pass membrane protein</topology>
    </subcellularLocation>
</comment>
<dbReference type="AlphaFoldDB" id="A0A8H7F2U3"/>
<dbReference type="GO" id="GO:0004252">
    <property type="term" value="F:serine-type endopeptidase activity"/>
    <property type="evidence" value="ECO:0007669"/>
    <property type="project" value="InterPro"/>
</dbReference>
<evidence type="ECO:0000313" key="8">
    <source>
        <dbReference type="EMBL" id="KAF7775796.1"/>
    </source>
</evidence>
<evidence type="ECO:0000256" key="1">
    <source>
        <dbReference type="ARBA" id="ARBA00004141"/>
    </source>
</evidence>
<dbReference type="Gene3D" id="1.20.1540.10">
    <property type="entry name" value="Rhomboid-like"/>
    <property type="match status" value="1"/>
</dbReference>
<feature type="compositionally biased region" description="Polar residues" evidence="5">
    <location>
        <begin position="249"/>
        <end position="262"/>
    </location>
</feature>
<name>A0A8H7F2U3_AGABI</name>
<dbReference type="InterPro" id="IPR035952">
    <property type="entry name" value="Rhomboid-like_sf"/>
</dbReference>
<dbReference type="PANTHER" id="PTHR43066">
    <property type="entry name" value="RHOMBOID-RELATED PROTEIN"/>
    <property type="match status" value="1"/>
</dbReference>
<gene>
    <name evidence="8" type="ORF">Agabi119p4_4189</name>
</gene>
<evidence type="ECO:0000256" key="2">
    <source>
        <dbReference type="ARBA" id="ARBA00022692"/>
    </source>
</evidence>
<protein>
    <recommendedName>
        <fullName evidence="7">CUE domain-containing protein</fullName>
    </recommendedName>
</protein>
<comment type="caution">
    <text evidence="8">The sequence shown here is derived from an EMBL/GenBank/DDBJ whole genome shotgun (WGS) entry which is preliminary data.</text>
</comment>
<dbReference type="Pfam" id="PF01694">
    <property type="entry name" value="Rhomboid"/>
    <property type="match status" value="1"/>
</dbReference>
<keyword evidence="2 6" id="KW-0812">Transmembrane</keyword>
<sequence length="346" mass="37905">MSFEYAPVTKAMMMGSALSSFFVGLFDVKHYFHLQLVPHISRHHQYWRLVTQYLAFQNSSDLFLAGLLLYNVGIHIERRFGSVKFASFVVVTILLSALSEFLALLALNPLGLNYIPTGVPVVVYSTLYQHSRLVPSAYQFRIFGVKLSNKSLNYLLAFQLAISSLPGSLAVAIIGVIVGQLYRSEIANFNTYRLPMSVVTFSRRFLLPLIGSLRGPRRLTRAFPDDSRAAGVQQAGLAALGNDEVITTSRRNDQAQANLTRSRNSDGGPGISDGSPGAGSSVMREWVDELTGRTDRANSGIRVPTESEISQLTNMFPTVEREVVVGALQGSPNIEGAVETLLSARS</sequence>
<dbReference type="PROSITE" id="PS51140">
    <property type="entry name" value="CUE"/>
    <property type="match status" value="1"/>
</dbReference>
<organism evidence="8 9">
    <name type="scientific">Agaricus bisporus var. burnettii</name>
    <dbReference type="NCBI Taxonomy" id="192524"/>
    <lineage>
        <taxon>Eukaryota</taxon>
        <taxon>Fungi</taxon>
        <taxon>Dikarya</taxon>
        <taxon>Basidiomycota</taxon>
        <taxon>Agaricomycotina</taxon>
        <taxon>Agaricomycetes</taxon>
        <taxon>Agaricomycetidae</taxon>
        <taxon>Agaricales</taxon>
        <taxon>Agaricineae</taxon>
        <taxon>Agaricaceae</taxon>
        <taxon>Agaricus</taxon>
    </lineage>
</organism>
<reference evidence="8 9" key="1">
    <citation type="journal article" name="Sci. Rep.">
        <title>Telomere-to-telomere assembled and centromere annotated genomes of the two main subspecies of the button mushroom Agaricus bisporus reveal especially polymorphic chromosome ends.</title>
        <authorList>
            <person name="Sonnenberg A.S.M."/>
            <person name="Sedaghat-Telgerd N."/>
            <person name="Lavrijssen B."/>
            <person name="Ohm R.A."/>
            <person name="Hendrickx P.M."/>
            <person name="Scholtmeijer K."/>
            <person name="Baars J.J.P."/>
            <person name="van Peer A."/>
        </authorList>
    </citation>
    <scope>NUCLEOTIDE SEQUENCE [LARGE SCALE GENOMIC DNA]</scope>
    <source>
        <strain evidence="8 9">H119_p4</strain>
    </source>
</reference>
<feature type="domain" description="CUE" evidence="7">
    <location>
        <begin position="304"/>
        <end position="346"/>
    </location>
</feature>
<feature type="transmembrane region" description="Helical" evidence="6">
    <location>
        <begin position="85"/>
        <end position="107"/>
    </location>
</feature>
<feature type="region of interest" description="Disordered" evidence="5">
    <location>
        <begin position="249"/>
        <end position="281"/>
    </location>
</feature>
<dbReference type="GO" id="GO:0016020">
    <property type="term" value="C:membrane"/>
    <property type="evidence" value="ECO:0007669"/>
    <property type="project" value="UniProtKB-SubCell"/>
</dbReference>
<accession>A0A8H7F2U3</accession>
<evidence type="ECO:0000259" key="7">
    <source>
        <dbReference type="PROSITE" id="PS51140"/>
    </source>
</evidence>
<dbReference type="Proteomes" id="UP000629468">
    <property type="component" value="Unassembled WGS sequence"/>
</dbReference>
<dbReference type="EMBL" id="JABXXO010000006">
    <property type="protein sequence ID" value="KAF7775796.1"/>
    <property type="molecule type" value="Genomic_DNA"/>
</dbReference>
<feature type="compositionally biased region" description="Low complexity" evidence="5">
    <location>
        <begin position="272"/>
        <end position="281"/>
    </location>
</feature>
<evidence type="ECO:0000313" key="9">
    <source>
        <dbReference type="Proteomes" id="UP000629468"/>
    </source>
</evidence>
<evidence type="ECO:0000256" key="6">
    <source>
        <dbReference type="SAM" id="Phobius"/>
    </source>
</evidence>
<feature type="transmembrane region" description="Helical" evidence="6">
    <location>
        <begin position="52"/>
        <end position="73"/>
    </location>
</feature>
<evidence type="ECO:0000256" key="5">
    <source>
        <dbReference type="SAM" id="MobiDB-lite"/>
    </source>
</evidence>
<feature type="transmembrane region" description="Helical" evidence="6">
    <location>
        <begin position="152"/>
        <end position="182"/>
    </location>
</feature>
<keyword evidence="4 6" id="KW-0472">Membrane</keyword>
<evidence type="ECO:0000256" key="3">
    <source>
        <dbReference type="ARBA" id="ARBA00022989"/>
    </source>
</evidence>
<proteinExistence type="predicted"/>
<dbReference type="InterPro" id="IPR022764">
    <property type="entry name" value="Peptidase_S54_rhomboid_dom"/>
</dbReference>